<gene>
    <name evidence="1" type="ORF">MRB53_007647</name>
</gene>
<name>A0ACC2MKN0_PERAE</name>
<dbReference type="Proteomes" id="UP001234297">
    <property type="component" value="Chromosome 2"/>
</dbReference>
<dbReference type="EMBL" id="CM056810">
    <property type="protein sequence ID" value="KAJ8645899.1"/>
    <property type="molecule type" value="Genomic_DNA"/>
</dbReference>
<reference evidence="1 2" key="1">
    <citation type="journal article" date="2022" name="Hortic Res">
        <title>A haplotype resolved chromosomal level avocado genome allows analysis of novel avocado genes.</title>
        <authorList>
            <person name="Nath O."/>
            <person name="Fletcher S.J."/>
            <person name="Hayward A."/>
            <person name="Shaw L.M."/>
            <person name="Masouleh A.K."/>
            <person name="Furtado A."/>
            <person name="Henry R.J."/>
            <person name="Mitter N."/>
        </authorList>
    </citation>
    <scope>NUCLEOTIDE SEQUENCE [LARGE SCALE GENOMIC DNA]</scope>
    <source>
        <strain evidence="2">cv. Hass</strain>
    </source>
</reference>
<proteinExistence type="predicted"/>
<protein>
    <submittedName>
        <fullName evidence="1">Uncharacterized protein</fullName>
    </submittedName>
</protein>
<evidence type="ECO:0000313" key="1">
    <source>
        <dbReference type="EMBL" id="KAJ8645899.1"/>
    </source>
</evidence>
<accession>A0ACC2MKN0</accession>
<organism evidence="1 2">
    <name type="scientific">Persea americana</name>
    <name type="common">Avocado</name>
    <dbReference type="NCBI Taxonomy" id="3435"/>
    <lineage>
        <taxon>Eukaryota</taxon>
        <taxon>Viridiplantae</taxon>
        <taxon>Streptophyta</taxon>
        <taxon>Embryophyta</taxon>
        <taxon>Tracheophyta</taxon>
        <taxon>Spermatophyta</taxon>
        <taxon>Magnoliopsida</taxon>
        <taxon>Magnoliidae</taxon>
        <taxon>Laurales</taxon>
        <taxon>Lauraceae</taxon>
        <taxon>Persea</taxon>
    </lineage>
</organism>
<comment type="caution">
    <text evidence="1">The sequence shown here is derived from an EMBL/GenBank/DDBJ whole genome shotgun (WGS) entry which is preliminary data.</text>
</comment>
<sequence length="456" mass="50666">MLTEILQCLENLWSAEISTGKASQANHVVVEPGLWHCSSQDDDLIGLCGSGQSVSSEDDLIIIADPHLCNYGNVGLGDPHPCNSGNWVLSVQESHHVESISMKDFIFLNENVVDYDVACSRIRLLKFLRQFRGKLDENLVINVSIKVPILICLIWYYAGWAGKIHGLVGLADGGRHVQTLHKLTGVIEQIIPCVVGANTHIGEVSDDEMIYVDSPTHNQPPIEDEFFIEMDELSNSDDVGASGFEMLDEFLAYFDATNDNLYHVPLDSSSNLSERVDFNSYPLVLRSGVSAGTLQGYVKCPHALKALVVGQSFSSLQKQEAARSRDQSRYNSVAINTLGSDAPYKATWDKSLTAHFRGVLKSITEATTFSINCATKGRAKSIGHNSAQTTYVHVHIRQFMWKTFPTIRSSKWQSLADANLVDKREFSKLLDIFEDKEFVELKLSSTSHFVMECKTK</sequence>
<evidence type="ECO:0000313" key="2">
    <source>
        <dbReference type="Proteomes" id="UP001234297"/>
    </source>
</evidence>
<keyword evidence="2" id="KW-1185">Reference proteome</keyword>